<feature type="chain" id="PRO_5047372456" evidence="1">
    <location>
        <begin position="30"/>
        <end position="257"/>
    </location>
</feature>
<dbReference type="PANTHER" id="PTHR40469:SF2">
    <property type="entry name" value="GALACTOSE-BINDING DOMAIN-LIKE SUPERFAMILY PROTEIN"/>
    <property type="match status" value="1"/>
</dbReference>
<gene>
    <name evidence="3" type="ORF">J6I44_16690</name>
</gene>
<dbReference type="Pfam" id="PF06283">
    <property type="entry name" value="ThuA"/>
    <property type="match status" value="1"/>
</dbReference>
<comment type="caution">
    <text evidence="3">The sequence shown here is derived from an EMBL/GenBank/DDBJ whole genome shotgun (WGS) entry which is preliminary data.</text>
</comment>
<dbReference type="PANTHER" id="PTHR40469">
    <property type="entry name" value="SECRETED GLYCOSYL HYDROLASE"/>
    <property type="match status" value="1"/>
</dbReference>
<dbReference type="Gene3D" id="3.40.50.880">
    <property type="match status" value="1"/>
</dbReference>
<dbReference type="RefSeq" id="WP_265767286.1">
    <property type="nucleotide sequence ID" value="NZ_JAGGJA010000013.1"/>
</dbReference>
<evidence type="ECO:0000313" key="4">
    <source>
        <dbReference type="Proteomes" id="UP001207918"/>
    </source>
</evidence>
<dbReference type="PROSITE" id="PS51257">
    <property type="entry name" value="PROKAR_LIPOPROTEIN"/>
    <property type="match status" value="1"/>
</dbReference>
<dbReference type="EMBL" id="JAGGJA010000013">
    <property type="protein sequence ID" value="MCW9708502.1"/>
    <property type="molecule type" value="Genomic_DNA"/>
</dbReference>
<keyword evidence="1" id="KW-0732">Signal</keyword>
<dbReference type="SUPFAM" id="SSF52317">
    <property type="entry name" value="Class I glutamine amidotransferase-like"/>
    <property type="match status" value="1"/>
</dbReference>
<accession>A0ABT3PRK8</accession>
<feature type="domain" description="ThuA-like" evidence="2">
    <location>
        <begin position="42"/>
        <end position="251"/>
    </location>
</feature>
<sequence length="257" mass="29072">MFIHSKFRFHTLSLLLLTLLFIGCNQDSAEGQNNPAEENSSILIFSKTEGFRHGSIETGAEAVQKLVSEEELQPLHTENAAYFHPDSLASFEAVIFLNTTGDILNDQQQQHFEQFIQQGGGFVGIHAAADTEYEWPWYGNMVGAYFVSHPAIQEATLNVIDQSHPATSHLPSEWVRTDEWYNYKEISDQINVLIELDESSYEGGENGDYHPISWYHDYDGGRAFYTGLGHTEESYSEPHFLDLLRGALDYVLEAKAE</sequence>
<organism evidence="3 4">
    <name type="scientific">Fodinibius salsisoli</name>
    <dbReference type="NCBI Taxonomy" id="2820877"/>
    <lineage>
        <taxon>Bacteria</taxon>
        <taxon>Pseudomonadati</taxon>
        <taxon>Balneolota</taxon>
        <taxon>Balneolia</taxon>
        <taxon>Balneolales</taxon>
        <taxon>Balneolaceae</taxon>
        <taxon>Fodinibius</taxon>
    </lineage>
</organism>
<dbReference type="InterPro" id="IPR029010">
    <property type="entry name" value="ThuA-like"/>
</dbReference>
<name>A0ABT3PRK8_9BACT</name>
<reference evidence="3 4" key="1">
    <citation type="submission" date="2021-03" db="EMBL/GenBank/DDBJ databases">
        <title>Aliifodinibius sp. nov., a new bacterium isolated from saline soil.</title>
        <authorList>
            <person name="Galisteo C."/>
            <person name="De La Haba R."/>
            <person name="Sanchez-Porro C."/>
            <person name="Ventosa A."/>
        </authorList>
    </citation>
    <scope>NUCLEOTIDE SEQUENCE [LARGE SCALE GENOMIC DNA]</scope>
    <source>
        <strain evidence="3 4">1BSP15-2V2</strain>
    </source>
</reference>
<evidence type="ECO:0000256" key="1">
    <source>
        <dbReference type="SAM" id="SignalP"/>
    </source>
</evidence>
<evidence type="ECO:0000313" key="3">
    <source>
        <dbReference type="EMBL" id="MCW9708502.1"/>
    </source>
</evidence>
<dbReference type="Proteomes" id="UP001207918">
    <property type="component" value="Unassembled WGS sequence"/>
</dbReference>
<keyword evidence="4" id="KW-1185">Reference proteome</keyword>
<protein>
    <submittedName>
        <fullName evidence="3">ThuA domain-containing protein</fullName>
    </submittedName>
</protein>
<feature type="signal peptide" evidence="1">
    <location>
        <begin position="1"/>
        <end position="29"/>
    </location>
</feature>
<evidence type="ECO:0000259" key="2">
    <source>
        <dbReference type="Pfam" id="PF06283"/>
    </source>
</evidence>
<dbReference type="InterPro" id="IPR029062">
    <property type="entry name" value="Class_I_gatase-like"/>
</dbReference>
<proteinExistence type="predicted"/>